<dbReference type="AlphaFoldDB" id="U4L7M5"/>
<feature type="compositionally biased region" description="Low complexity" evidence="1">
    <location>
        <begin position="104"/>
        <end position="113"/>
    </location>
</feature>
<reference evidence="2 3" key="1">
    <citation type="journal article" date="2013" name="PLoS Genet.">
        <title>The genome and development-dependent transcriptomes of Pyronema confluens: a window into fungal evolution.</title>
        <authorList>
            <person name="Traeger S."/>
            <person name="Altegoer F."/>
            <person name="Freitag M."/>
            <person name="Gabaldon T."/>
            <person name="Kempken F."/>
            <person name="Kumar A."/>
            <person name="Marcet-Houben M."/>
            <person name="Poggeler S."/>
            <person name="Stajich J.E."/>
            <person name="Nowrousian M."/>
        </authorList>
    </citation>
    <scope>NUCLEOTIDE SEQUENCE [LARGE SCALE GENOMIC DNA]</scope>
    <source>
        <strain evidence="3">CBS 100304</strain>
        <tissue evidence="2">Vegetative mycelium</tissue>
    </source>
</reference>
<evidence type="ECO:0000313" key="3">
    <source>
        <dbReference type="Proteomes" id="UP000018144"/>
    </source>
</evidence>
<sequence>MHRLLDSSEFRWKHPTRDPESRLPIPPTTHQSHQLLSQLGTENTVYRSMKIPAIPSIRPNSHDATIHVPISRLLPDKNVPTYRYSQSNEITSPLQPSSSSALHNISNNGNLNGNEVRTKLRLRTATFRSIMTRFFTSLHFSVNAGRHHFYHYHSRLTHGESQAKISRCWSLVSYRKNNFKKNVILALRAAFLCHMTNTTTQKLRHIPSVCAGR</sequence>
<feature type="compositionally biased region" description="Polar residues" evidence="1">
    <location>
        <begin position="89"/>
        <end position="103"/>
    </location>
</feature>
<name>U4L7M5_PYROM</name>
<dbReference type="EMBL" id="HF935781">
    <property type="protein sequence ID" value="CCX13138.1"/>
    <property type="molecule type" value="Genomic_DNA"/>
</dbReference>
<protein>
    <submittedName>
        <fullName evidence="2">Uncharacterized protein</fullName>
    </submittedName>
</protein>
<feature type="region of interest" description="Disordered" evidence="1">
    <location>
        <begin position="1"/>
        <end position="34"/>
    </location>
</feature>
<organism evidence="2 3">
    <name type="scientific">Pyronema omphalodes (strain CBS 100304)</name>
    <name type="common">Pyronema confluens</name>
    <dbReference type="NCBI Taxonomy" id="1076935"/>
    <lineage>
        <taxon>Eukaryota</taxon>
        <taxon>Fungi</taxon>
        <taxon>Dikarya</taxon>
        <taxon>Ascomycota</taxon>
        <taxon>Pezizomycotina</taxon>
        <taxon>Pezizomycetes</taxon>
        <taxon>Pezizales</taxon>
        <taxon>Pyronemataceae</taxon>
        <taxon>Pyronema</taxon>
    </lineage>
</organism>
<feature type="compositionally biased region" description="Basic and acidic residues" evidence="1">
    <location>
        <begin position="1"/>
        <end position="21"/>
    </location>
</feature>
<evidence type="ECO:0000313" key="2">
    <source>
        <dbReference type="EMBL" id="CCX13138.1"/>
    </source>
</evidence>
<gene>
    <name evidence="2" type="ORF">PCON_12731</name>
</gene>
<accession>U4L7M5</accession>
<evidence type="ECO:0000256" key="1">
    <source>
        <dbReference type="SAM" id="MobiDB-lite"/>
    </source>
</evidence>
<dbReference type="Proteomes" id="UP000018144">
    <property type="component" value="Unassembled WGS sequence"/>
</dbReference>
<feature type="region of interest" description="Disordered" evidence="1">
    <location>
        <begin position="89"/>
        <end position="113"/>
    </location>
</feature>
<keyword evidence="3" id="KW-1185">Reference proteome</keyword>
<proteinExistence type="predicted"/>